<proteinExistence type="inferred from homology"/>
<comment type="cofactor">
    <cofactor evidence="6">
        <name>Mn(2+)</name>
        <dbReference type="ChEBI" id="CHEBI:29035"/>
    </cofactor>
    <text evidence="6">Binds 1 Mn(2+) ion per subunit.</text>
</comment>
<organism evidence="8 9">
    <name type="scientific">Liquorilactobacillus vini DSM 20605</name>
    <dbReference type="NCBI Taxonomy" id="1133569"/>
    <lineage>
        <taxon>Bacteria</taxon>
        <taxon>Bacillati</taxon>
        <taxon>Bacillota</taxon>
        <taxon>Bacilli</taxon>
        <taxon>Lactobacillales</taxon>
        <taxon>Lactobacillaceae</taxon>
        <taxon>Liquorilactobacillus</taxon>
    </lineage>
</organism>
<evidence type="ECO:0000313" key="9">
    <source>
        <dbReference type="Proteomes" id="UP000051576"/>
    </source>
</evidence>
<evidence type="ECO:0000256" key="5">
    <source>
        <dbReference type="ARBA" id="ARBA00023308"/>
    </source>
</evidence>
<dbReference type="NCBIfam" id="NF002203">
    <property type="entry name" value="PRK01076.1"/>
    <property type="match status" value="1"/>
</dbReference>
<dbReference type="Pfam" id="PF06134">
    <property type="entry name" value="RhaA"/>
    <property type="match status" value="1"/>
</dbReference>
<comment type="similarity">
    <text evidence="6">Belongs to the rhamnose isomerase family.</text>
</comment>
<evidence type="ECO:0000256" key="4">
    <source>
        <dbReference type="ARBA" id="ARBA00023235"/>
    </source>
</evidence>
<keyword evidence="3 6" id="KW-0464">Manganese</keyword>
<dbReference type="PATRIC" id="fig|1133569.4.peg.1804"/>
<keyword evidence="9" id="KW-1185">Reference proteome</keyword>
<comment type="catalytic activity">
    <reaction evidence="6">
        <text>L-rhamnopyranose = L-rhamnulose</text>
        <dbReference type="Rhea" id="RHEA:23160"/>
        <dbReference type="ChEBI" id="CHEBI:17897"/>
        <dbReference type="ChEBI" id="CHEBI:62346"/>
        <dbReference type="EC" id="5.3.1.14"/>
    </reaction>
</comment>
<protein>
    <recommendedName>
        <fullName evidence="6 7">L-rhamnose isomerase</fullName>
        <ecNumber evidence="6 7">5.3.1.14</ecNumber>
    </recommendedName>
</protein>
<name>A0A0R2C599_9LACO</name>
<dbReference type="InterPro" id="IPR036237">
    <property type="entry name" value="Xyl_isomerase-like_sf"/>
</dbReference>
<comment type="subcellular location">
    <subcellularLocation>
        <location evidence="6">Cytoplasm</location>
    </subcellularLocation>
</comment>
<evidence type="ECO:0000256" key="6">
    <source>
        <dbReference type="HAMAP-Rule" id="MF_00541"/>
    </source>
</evidence>
<evidence type="ECO:0000256" key="3">
    <source>
        <dbReference type="ARBA" id="ARBA00023211"/>
    </source>
</evidence>
<evidence type="ECO:0000256" key="2">
    <source>
        <dbReference type="ARBA" id="ARBA00022723"/>
    </source>
</evidence>
<dbReference type="STRING" id="1133569.FD21_GL001658"/>
<reference evidence="8 9" key="1">
    <citation type="journal article" date="2015" name="Genome Announc.">
        <title>Expanding the biotechnology potential of lactobacilli through comparative genomics of 213 strains and associated genera.</title>
        <authorList>
            <person name="Sun Z."/>
            <person name="Harris H.M."/>
            <person name="McCann A."/>
            <person name="Guo C."/>
            <person name="Argimon S."/>
            <person name="Zhang W."/>
            <person name="Yang X."/>
            <person name="Jeffery I.B."/>
            <person name="Cooney J.C."/>
            <person name="Kagawa T.F."/>
            <person name="Liu W."/>
            <person name="Song Y."/>
            <person name="Salvetti E."/>
            <person name="Wrobel A."/>
            <person name="Rasinkangas P."/>
            <person name="Parkhill J."/>
            <person name="Rea M.C."/>
            <person name="O'Sullivan O."/>
            <person name="Ritari J."/>
            <person name="Douillard F.P."/>
            <person name="Paul Ross R."/>
            <person name="Yang R."/>
            <person name="Briner A.E."/>
            <person name="Felis G.E."/>
            <person name="de Vos W.M."/>
            <person name="Barrangou R."/>
            <person name="Klaenhammer T.R."/>
            <person name="Caufield P.W."/>
            <person name="Cui Y."/>
            <person name="Zhang H."/>
            <person name="O'Toole P.W."/>
        </authorList>
    </citation>
    <scope>NUCLEOTIDE SEQUENCE [LARGE SCALE GENOMIC DNA]</scope>
    <source>
        <strain evidence="8 9">DSM 20605</strain>
    </source>
</reference>
<evidence type="ECO:0000313" key="8">
    <source>
        <dbReference type="EMBL" id="KRM86325.1"/>
    </source>
</evidence>
<feature type="binding site" evidence="6">
    <location>
        <position position="264"/>
    </location>
    <ligand>
        <name>Mn(2+)</name>
        <dbReference type="ChEBI" id="CHEBI:29035"/>
    </ligand>
</feature>
<dbReference type="UniPathway" id="UPA00541">
    <property type="reaction ID" value="UER00601"/>
</dbReference>
<dbReference type="AlphaFoldDB" id="A0A0R2C599"/>
<keyword evidence="5 6" id="KW-0684">Rhamnose metabolism</keyword>
<evidence type="ECO:0000256" key="1">
    <source>
        <dbReference type="ARBA" id="ARBA00022490"/>
    </source>
</evidence>
<comment type="function">
    <text evidence="6">Catalyzes the interconversion of L-rhamnose and L-rhamnulose.</text>
</comment>
<dbReference type="GO" id="GO:0005737">
    <property type="term" value="C:cytoplasm"/>
    <property type="evidence" value="ECO:0007669"/>
    <property type="project" value="UniProtKB-SubCell"/>
</dbReference>
<dbReference type="EMBL" id="AYYX01000053">
    <property type="protein sequence ID" value="KRM86325.1"/>
    <property type="molecule type" value="Genomic_DNA"/>
</dbReference>
<dbReference type="GO" id="GO:0019301">
    <property type="term" value="P:rhamnose catabolic process"/>
    <property type="evidence" value="ECO:0007669"/>
    <property type="project" value="UniProtKB-UniRule"/>
</dbReference>
<dbReference type="OrthoDB" id="9766697at2"/>
<comment type="pathway">
    <text evidence="6">Carbohydrate degradation; L-rhamnose degradation; glycerone phosphate from L-rhamnose: step 1/3.</text>
</comment>
<feature type="binding site" evidence="6">
    <location>
        <position position="296"/>
    </location>
    <ligand>
        <name>Mn(2+)</name>
        <dbReference type="ChEBI" id="CHEBI:29035"/>
    </ligand>
</feature>
<gene>
    <name evidence="6" type="primary">rhaA</name>
    <name evidence="8" type="ORF">FD21_GL001658</name>
</gene>
<accession>A0A0R2C599</accession>
<sequence>MVKAKNVEQAYQVAKERYAELGVDTDQAMEQLKNVKLSVHCWQGDDIHGFLNPNQELTGGIGVSGNYPGIARTPAELTADLHEALSLIPGKHKVQLHTIYAVTDQKKDFDEVGPEDFKYWVDWAKQEGVGLDMNPTFFSHPKVKQNFTLASPEKEIRDFWIEVGKKSREISNYFGQELGQRSVNNFWIPDGFKDNPIDKQSPRERLIESLDEIFAKKYDEKNTIEAVEGKLFGTGIESYTVGSHLFYNNYAISRGKLWTIDAGHWHPTEDVSDKFSAFFPFGKGLMLHVSRPVRWDSDHVVIMDDALLRITRSLVRDHELERTNIGLDFFDATINRVAAWVIGARTTQKALLQAMLAPVDQLKKAELNYDFTTRLAVTEELKSYPFGAVWDEFCLQNGTPVGADWLDNIHQYEKNVQFKRK</sequence>
<evidence type="ECO:0000256" key="7">
    <source>
        <dbReference type="NCBIfam" id="TIGR01748"/>
    </source>
</evidence>
<dbReference type="HAMAP" id="MF_00541">
    <property type="entry name" value="RhaA"/>
    <property type="match status" value="1"/>
</dbReference>
<dbReference type="Gene3D" id="3.20.20.150">
    <property type="entry name" value="Divalent-metal-dependent TIM barrel enzymes"/>
    <property type="match status" value="1"/>
</dbReference>
<dbReference type="GO" id="GO:0030145">
    <property type="term" value="F:manganese ion binding"/>
    <property type="evidence" value="ECO:0007669"/>
    <property type="project" value="UniProtKB-UniRule"/>
</dbReference>
<keyword evidence="1 6" id="KW-0963">Cytoplasm</keyword>
<dbReference type="GO" id="GO:0019324">
    <property type="term" value="P:L-lyxose metabolic process"/>
    <property type="evidence" value="ECO:0007669"/>
    <property type="project" value="TreeGrafter"/>
</dbReference>
<dbReference type="EC" id="5.3.1.14" evidence="6 7"/>
<dbReference type="InterPro" id="IPR009308">
    <property type="entry name" value="Rhamnose_isomerase"/>
</dbReference>
<dbReference type="PANTHER" id="PTHR30268:SF0">
    <property type="entry name" value="L-RHAMNOSE ISOMERASE"/>
    <property type="match status" value="1"/>
</dbReference>
<dbReference type="NCBIfam" id="TIGR01748">
    <property type="entry name" value="rhaA"/>
    <property type="match status" value="1"/>
</dbReference>
<dbReference type="PANTHER" id="PTHR30268">
    <property type="entry name" value="L-RHAMNOSE ISOMERASE"/>
    <property type="match status" value="1"/>
</dbReference>
<dbReference type="RefSeq" id="WP_010581400.1">
    <property type="nucleotide sequence ID" value="NZ_AHYZ01000188.1"/>
</dbReference>
<dbReference type="SUPFAM" id="SSF51658">
    <property type="entry name" value="Xylose isomerase-like"/>
    <property type="match status" value="1"/>
</dbReference>
<dbReference type="InterPro" id="IPR050337">
    <property type="entry name" value="L-rhamnose_isomerase"/>
</dbReference>
<keyword evidence="2 6" id="KW-0479">Metal-binding</keyword>
<keyword evidence="4 6" id="KW-0413">Isomerase</keyword>
<dbReference type="Proteomes" id="UP000051576">
    <property type="component" value="Unassembled WGS sequence"/>
</dbReference>
<feature type="binding site" evidence="6">
    <location>
        <position position="298"/>
    </location>
    <ligand>
        <name>Mn(2+)</name>
        <dbReference type="ChEBI" id="CHEBI:29035"/>
    </ligand>
</feature>
<comment type="caution">
    <text evidence="8">The sequence shown here is derived from an EMBL/GenBank/DDBJ whole genome shotgun (WGS) entry which is preliminary data.</text>
</comment>
<dbReference type="GO" id="GO:0008740">
    <property type="term" value="F:L-rhamnose isomerase activity"/>
    <property type="evidence" value="ECO:0007669"/>
    <property type="project" value="UniProtKB-UniRule"/>
</dbReference>
<dbReference type="eggNOG" id="COG4806">
    <property type="taxonomic scope" value="Bacteria"/>
</dbReference>